<dbReference type="PANTHER" id="PTHR43798">
    <property type="entry name" value="MONOACYLGLYCEROL LIPASE"/>
    <property type="match status" value="1"/>
</dbReference>
<dbReference type="InterPro" id="IPR029058">
    <property type="entry name" value="AB_hydrolase_fold"/>
</dbReference>
<proteinExistence type="predicted"/>
<dbReference type="InterPro" id="IPR050266">
    <property type="entry name" value="AB_hydrolase_sf"/>
</dbReference>
<evidence type="ECO:0000259" key="1">
    <source>
        <dbReference type="Pfam" id="PF12697"/>
    </source>
</evidence>
<dbReference type="PRINTS" id="PR00111">
    <property type="entry name" value="ABHYDROLASE"/>
</dbReference>
<evidence type="ECO:0000313" key="2">
    <source>
        <dbReference type="EMBL" id="GHI23305.1"/>
    </source>
</evidence>
<feature type="domain" description="AB hydrolase-1" evidence="1">
    <location>
        <begin position="32"/>
        <end position="264"/>
    </location>
</feature>
<dbReference type="Gene3D" id="3.40.50.1820">
    <property type="entry name" value="alpha/beta hydrolase"/>
    <property type="match status" value="1"/>
</dbReference>
<dbReference type="Proteomes" id="UP001052739">
    <property type="component" value="Unassembled WGS sequence"/>
</dbReference>
<comment type="caution">
    <text evidence="2">The sequence shown here is derived from an EMBL/GenBank/DDBJ whole genome shotgun (WGS) entry which is preliminary data.</text>
</comment>
<protein>
    <recommendedName>
        <fullName evidence="1">AB hydrolase-1 domain-containing protein</fullName>
    </recommendedName>
</protein>
<dbReference type="Pfam" id="PF12697">
    <property type="entry name" value="Abhydrolase_6"/>
    <property type="match status" value="1"/>
</dbReference>
<dbReference type="PRINTS" id="PR00412">
    <property type="entry name" value="EPOXHYDRLASE"/>
</dbReference>
<accession>A0ABQ3PE58</accession>
<gene>
    <name evidence="2" type="ORF">Shyd_46760</name>
</gene>
<dbReference type="EMBL" id="BNDW01000035">
    <property type="protein sequence ID" value="GHI23305.1"/>
    <property type="molecule type" value="Genomic_DNA"/>
</dbReference>
<dbReference type="SUPFAM" id="SSF53474">
    <property type="entry name" value="alpha/beta-Hydrolases"/>
    <property type="match status" value="1"/>
</dbReference>
<organism evidence="2 3">
    <name type="scientific">Streptomyces hydrogenans</name>
    <dbReference type="NCBI Taxonomy" id="1873719"/>
    <lineage>
        <taxon>Bacteria</taxon>
        <taxon>Bacillati</taxon>
        <taxon>Actinomycetota</taxon>
        <taxon>Actinomycetes</taxon>
        <taxon>Kitasatosporales</taxon>
        <taxon>Streptomycetaceae</taxon>
        <taxon>Streptomyces</taxon>
    </lineage>
</organism>
<keyword evidence="3" id="KW-1185">Reference proteome</keyword>
<dbReference type="PANTHER" id="PTHR43798:SF33">
    <property type="entry name" value="HYDROLASE, PUTATIVE (AFU_ORTHOLOGUE AFUA_2G14860)-RELATED"/>
    <property type="match status" value="1"/>
</dbReference>
<reference evidence="2" key="1">
    <citation type="submission" date="2024-05" db="EMBL/GenBank/DDBJ databases">
        <title>Whole genome shotgun sequence of Streptomyces hydrogenans NBRC 13475.</title>
        <authorList>
            <person name="Komaki H."/>
            <person name="Tamura T."/>
        </authorList>
    </citation>
    <scope>NUCLEOTIDE SEQUENCE</scope>
    <source>
        <strain evidence="2">NBRC 13475</strain>
    </source>
</reference>
<dbReference type="InterPro" id="IPR000639">
    <property type="entry name" value="Epox_hydrolase-like"/>
</dbReference>
<name>A0ABQ3PE58_9ACTN</name>
<sequence>MGVSYVTREFVRAGVRLSLRDWGGDEEGRVGVLLLHGLAGHCGEWDGLARALRGDGYRVLALDQRGHGGSERAPEDVSRAAYVDDVLGVVEAFGGSGRRPFALVGQSYGGHAALLAAARRDPRVTGAVLVEAGPAGSTPEDVAGVAGWLRGWPVPFASREAAVAHFGGGAVGEGWASGLEERDGGWWPRFDAGVLAASLAENAVRSWWEEWDAVDVPLLAVLGQHGIVDAEQWDGMARRRPGLRGVCLPGAGHDVHLERPDEVYGAVAAFLRELDGPADPDGACLGVRSRP</sequence>
<evidence type="ECO:0000313" key="3">
    <source>
        <dbReference type="Proteomes" id="UP001052739"/>
    </source>
</evidence>
<dbReference type="InterPro" id="IPR000073">
    <property type="entry name" value="AB_hydrolase_1"/>
</dbReference>